<gene>
    <name evidence="2" type="ORF">F2P56_011352</name>
</gene>
<dbReference type="InterPro" id="IPR043502">
    <property type="entry name" value="DNA/RNA_pol_sf"/>
</dbReference>
<feature type="domain" description="Reverse transcriptase Ty1/copia-type" evidence="1">
    <location>
        <begin position="11"/>
        <end position="254"/>
    </location>
</feature>
<dbReference type="CDD" id="cd09272">
    <property type="entry name" value="RNase_HI_RT_Ty1"/>
    <property type="match status" value="1"/>
</dbReference>
<dbReference type="Pfam" id="PF07727">
    <property type="entry name" value="RVT_2"/>
    <property type="match status" value="1"/>
</dbReference>
<dbReference type="PANTHER" id="PTHR11439">
    <property type="entry name" value="GAG-POL-RELATED RETROTRANSPOSON"/>
    <property type="match status" value="1"/>
</dbReference>
<proteinExistence type="predicted"/>
<evidence type="ECO:0000313" key="3">
    <source>
        <dbReference type="Proteomes" id="UP000619265"/>
    </source>
</evidence>
<reference evidence="2" key="2">
    <citation type="submission" date="2020-03" db="EMBL/GenBank/DDBJ databases">
        <title>Walnut 2.0.</title>
        <authorList>
            <person name="Marrano A."/>
            <person name="Britton M."/>
            <person name="Zimin A.V."/>
            <person name="Zaini P.A."/>
            <person name="Workman R."/>
            <person name="Puiu D."/>
            <person name="Bianco L."/>
            <person name="Allen B.J."/>
            <person name="Troggio M."/>
            <person name="Leslie C.A."/>
            <person name="Timp W."/>
            <person name="Dendekar A."/>
            <person name="Salzberg S.L."/>
            <person name="Neale D.B."/>
        </authorList>
    </citation>
    <scope>NUCLEOTIDE SEQUENCE</scope>
    <source>
        <tissue evidence="2">Leaves</tissue>
    </source>
</reference>
<dbReference type="EMBL" id="LIHL02000005">
    <property type="protein sequence ID" value="KAF5470864.1"/>
    <property type="molecule type" value="Genomic_DNA"/>
</dbReference>
<accession>A0A833XSD3</accession>
<dbReference type="Proteomes" id="UP000619265">
    <property type="component" value="Unassembled WGS sequence"/>
</dbReference>
<organism evidence="2 3">
    <name type="scientific">Juglans regia</name>
    <name type="common">English walnut</name>
    <dbReference type="NCBI Taxonomy" id="51240"/>
    <lineage>
        <taxon>Eukaryota</taxon>
        <taxon>Viridiplantae</taxon>
        <taxon>Streptophyta</taxon>
        <taxon>Embryophyta</taxon>
        <taxon>Tracheophyta</taxon>
        <taxon>Spermatophyta</taxon>
        <taxon>Magnoliopsida</taxon>
        <taxon>eudicotyledons</taxon>
        <taxon>Gunneridae</taxon>
        <taxon>Pentapetalae</taxon>
        <taxon>rosids</taxon>
        <taxon>fabids</taxon>
        <taxon>Fagales</taxon>
        <taxon>Juglandaceae</taxon>
        <taxon>Juglans</taxon>
    </lineage>
</organism>
<evidence type="ECO:0000313" key="2">
    <source>
        <dbReference type="EMBL" id="KAF5470864.1"/>
    </source>
</evidence>
<dbReference type="SUPFAM" id="SSF56672">
    <property type="entry name" value="DNA/RNA polymerases"/>
    <property type="match status" value="1"/>
</dbReference>
<dbReference type="Gramene" id="Jr05_11550_p1">
    <property type="protein sequence ID" value="cds.Jr05_11550_p1"/>
    <property type="gene ID" value="Jr05_11550"/>
</dbReference>
<dbReference type="AlphaFoldDB" id="A0A833XSD3"/>
<comment type="caution">
    <text evidence="2">The sequence shown here is derived from an EMBL/GenBank/DDBJ whole genome shotgun (WGS) entry which is preliminary data.</text>
</comment>
<protein>
    <recommendedName>
        <fullName evidence="1">Reverse transcriptase Ty1/copia-type domain-containing protein</fullName>
    </recommendedName>
</protein>
<name>A0A833XSD3_JUGRE</name>
<dbReference type="InterPro" id="IPR013103">
    <property type="entry name" value="RVT_2"/>
</dbReference>
<evidence type="ECO:0000259" key="1">
    <source>
        <dbReference type="Pfam" id="PF07727"/>
    </source>
</evidence>
<reference evidence="2" key="1">
    <citation type="submission" date="2015-10" db="EMBL/GenBank/DDBJ databases">
        <authorList>
            <person name="Martinez-Garcia P.J."/>
            <person name="Crepeau M.W."/>
            <person name="Puiu D."/>
            <person name="Gonzalez-Ibeas D."/>
            <person name="Whalen J."/>
            <person name="Stevens K."/>
            <person name="Paul R."/>
            <person name="Butterfield T."/>
            <person name="Britton M."/>
            <person name="Reagan R."/>
            <person name="Chakraborty S."/>
            <person name="Walawage S.L."/>
            <person name="Vasquez-Gross H.A."/>
            <person name="Cardeno C."/>
            <person name="Famula R."/>
            <person name="Pratt K."/>
            <person name="Kuruganti S."/>
            <person name="Aradhya M.K."/>
            <person name="Leslie C.A."/>
            <person name="Dandekar A.M."/>
            <person name="Salzberg S.L."/>
            <person name="Wegrzyn J.L."/>
            <person name="Langley C.H."/>
            <person name="Neale D.B."/>
        </authorList>
    </citation>
    <scope>NUCLEOTIDE SEQUENCE</scope>
    <source>
        <tissue evidence="2">Leaves</tissue>
    </source>
</reference>
<dbReference type="PANTHER" id="PTHR11439:SF455">
    <property type="entry name" value="RLK (RECEPTOR-LIKE PROTEIN KINASE) 8, PUTATIVE-RELATED"/>
    <property type="match status" value="1"/>
</dbReference>
<sequence length="403" mass="45706">MQHEFQALLTNHTWDLVPPSPQFNILGSKWVLKTKRRADGSLERRKARLVAKGFHQQPGLDYFDTFSPVVKPVTIRLLLSLAVTSKWPLHQLDIQNAFLHGDLEEAVYMRQPPGFVNPDHPSYVCKLRKSIYGLKQAPRAWFAKLSDCLHSLGFHGSRADTSLFIHRTTTDYIYILIYVDDIIVTGSNSSLISQFITSLSQYFPVKDLGILHYFLGIEVTRTPSGLCLSQSKYKTDLLHRTNMHQSKPVTTPMASSTRLTALEGSSFEDPQLYRSVVGSLQYLSFTRPDISFAVNRVCQYMHHPRLPHWQAVKRILRYLNNTRSFGLQFSSSSSISLAAFSDADWAGCPDDHRSTDGFCIYFGSHLISWGSKKQPTIAHSSTEAEYKTVANTTCELLWIQSLL</sequence>